<dbReference type="NCBIfam" id="NF040740">
    <property type="entry name" value="ornith_Ord"/>
    <property type="match status" value="1"/>
</dbReference>
<evidence type="ECO:0000256" key="1">
    <source>
        <dbReference type="ARBA" id="ARBA00022857"/>
    </source>
</evidence>
<dbReference type="Gene3D" id="3.40.50.720">
    <property type="entry name" value="NAD(P)-binding Rossmann-like Domain"/>
    <property type="match status" value="1"/>
</dbReference>
<evidence type="ECO:0000259" key="3">
    <source>
        <dbReference type="Pfam" id="PF01113"/>
    </source>
</evidence>
<dbReference type="Pfam" id="PF01113">
    <property type="entry name" value="DapB_N"/>
    <property type="match status" value="1"/>
</dbReference>
<protein>
    <submittedName>
        <fullName evidence="5">2,4-diaminopentanoate dehydrogenase</fullName>
    </submittedName>
</protein>
<dbReference type="InterPro" id="IPR045760">
    <property type="entry name" value="DAP_DH_C"/>
</dbReference>
<proteinExistence type="predicted"/>
<dbReference type="Proteomes" id="UP000252355">
    <property type="component" value="Unassembled WGS sequence"/>
</dbReference>
<comment type="caution">
    <text evidence="5">The sequence shown here is derived from an EMBL/GenBank/DDBJ whole genome shotgun (WGS) entry which is preliminary data.</text>
</comment>
<evidence type="ECO:0000313" key="6">
    <source>
        <dbReference type="Proteomes" id="UP000252355"/>
    </source>
</evidence>
<dbReference type="Pfam" id="PF19328">
    <property type="entry name" value="DAP_DH_C"/>
    <property type="match status" value="1"/>
</dbReference>
<reference evidence="5 6" key="1">
    <citation type="submission" date="2018-05" db="EMBL/GenBank/DDBJ databases">
        <title>A metagenomic window into the 2 km-deep terrestrial subsurface aquifer revealed taxonomically and functionally diverse microbial community comprising novel uncultured bacterial lineages.</title>
        <authorList>
            <person name="Kadnikov V.V."/>
            <person name="Mardanov A.V."/>
            <person name="Beletsky A.V."/>
            <person name="Banks D."/>
            <person name="Pimenov N.V."/>
            <person name="Frank Y.A."/>
            <person name="Karnachuk O.V."/>
            <person name="Ravin N.V."/>
        </authorList>
    </citation>
    <scope>NUCLEOTIDE SEQUENCE [LARGE SCALE GENOMIC DNA]</scope>
    <source>
        <strain evidence="5">BY5</strain>
    </source>
</reference>
<dbReference type="AlphaFoldDB" id="A0A367ZJN5"/>
<name>A0A367ZJN5_9BACT</name>
<evidence type="ECO:0000259" key="4">
    <source>
        <dbReference type="Pfam" id="PF19328"/>
    </source>
</evidence>
<dbReference type="InterPro" id="IPR000846">
    <property type="entry name" value="DapB_N"/>
</dbReference>
<dbReference type="SUPFAM" id="SSF51735">
    <property type="entry name" value="NAD(P)-binding Rossmann-fold domains"/>
    <property type="match status" value="1"/>
</dbReference>
<evidence type="ECO:0000313" key="5">
    <source>
        <dbReference type="EMBL" id="RCK78343.1"/>
    </source>
</evidence>
<keyword evidence="2" id="KW-0560">Oxidoreductase</keyword>
<dbReference type="CDD" id="cd24146">
    <property type="entry name" value="nat-AmDH_N_like"/>
    <property type="match status" value="1"/>
</dbReference>
<organism evidence="5 6">
    <name type="scientific">Candidatus Ozemobacter sibiricus</name>
    <dbReference type="NCBI Taxonomy" id="2268124"/>
    <lineage>
        <taxon>Bacteria</taxon>
        <taxon>Candidatus Ozemobacteria</taxon>
        <taxon>Candidatus Ozemobacterales</taxon>
        <taxon>Candidatus Ozemobacteraceae</taxon>
        <taxon>Candidatus Ozemobacter</taxon>
    </lineage>
</organism>
<dbReference type="InterPro" id="IPR036291">
    <property type="entry name" value="NAD(P)-bd_dom_sf"/>
</dbReference>
<sequence>MKPIRVVQWGLGAMGSGMCKLMLEKEGLKIVGAIRKRPDTVGKDLGEVLGLKKELGVKVTNKPSDVLKKDNVDIVLHATDSFTRSCFDELKKIIEAGIDCISIAEEMAYPHAQEPDLAKEIDLLAKRHDVTVLGTGVNPGFVLDALIIMLSGACLRVDRIEASRINDLSPFGATVMKTQGVGTTPEEFEAGLKAGTIVGHIGFPESIKMISDALGLGVDRIEQQRRPIISKTHRETPVVKVTPGMVAGCEHIGIGYRGNKEVIKLVHPQQIHPEKEDIMTGDYINIYGDPDIKMCNKPEIPGGKGTIAVAVNMIPIVKKATPGFKRMIDLPIPACLMGPSAYDRWM</sequence>
<feature type="domain" description="2,4-diaminopentanoate dehydrogenase C-terminal" evidence="4">
    <location>
        <begin position="141"/>
        <end position="339"/>
    </location>
</feature>
<dbReference type="GO" id="GO:0008839">
    <property type="term" value="F:4-hydroxy-tetrahydrodipicolinate reductase"/>
    <property type="evidence" value="ECO:0007669"/>
    <property type="project" value="InterPro"/>
</dbReference>
<gene>
    <name evidence="5" type="ORF">OZSIB_1585</name>
</gene>
<feature type="domain" description="Dihydrodipicolinate reductase N-terminal" evidence="3">
    <location>
        <begin position="5"/>
        <end position="80"/>
    </location>
</feature>
<keyword evidence="1" id="KW-0521">NADP</keyword>
<evidence type="ECO:0000256" key="2">
    <source>
        <dbReference type="ARBA" id="ARBA00023002"/>
    </source>
</evidence>
<accession>A0A367ZJN5</accession>
<dbReference type="EMBL" id="QOQW01000024">
    <property type="protein sequence ID" value="RCK78343.1"/>
    <property type="molecule type" value="Genomic_DNA"/>
</dbReference>
<dbReference type="GO" id="GO:0009089">
    <property type="term" value="P:lysine biosynthetic process via diaminopimelate"/>
    <property type="evidence" value="ECO:0007669"/>
    <property type="project" value="InterPro"/>
</dbReference>